<dbReference type="Proteomes" id="UP000251485">
    <property type="component" value="Unassembled WGS sequence"/>
</dbReference>
<organism evidence="1 2">
    <name type="scientific">Proteus mirabilis</name>
    <dbReference type="NCBI Taxonomy" id="584"/>
    <lineage>
        <taxon>Bacteria</taxon>
        <taxon>Pseudomonadati</taxon>
        <taxon>Pseudomonadota</taxon>
        <taxon>Gammaproteobacteria</taxon>
        <taxon>Enterobacterales</taxon>
        <taxon>Morganellaceae</taxon>
        <taxon>Proteus</taxon>
    </lineage>
</organism>
<evidence type="ECO:0000313" key="1">
    <source>
        <dbReference type="EMBL" id="SPZ03458.1"/>
    </source>
</evidence>
<accession>A0A2X2C840</accession>
<protein>
    <submittedName>
        <fullName evidence="1">Phage terminase, ATPase subunit</fullName>
    </submittedName>
</protein>
<name>A0A2X2C840_PROMI</name>
<dbReference type="EMBL" id="UAUE01000036">
    <property type="protein sequence ID" value="SPZ03458.1"/>
    <property type="molecule type" value="Genomic_DNA"/>
</dbReference>
<proteinExistence type="predicted"/>
<gene>
    <name evidence="1" type="ORF">NCTC10975_05045</name>
</gene>
<dbReference type="AlphaFoldDB" id="A0A2X2C840"/>
<evidence type="ECO:0000313" key="2">
    <source>
        <dbReference type="Proteomes" id="UP000251485"/>
    </source>
</evidence>
<reference evidence="1 2" key="1">
    <citation type="submission" date="2018-06" db="EMBL/GenBank/DDBJ databases">
        <authorList>
            <consortium name="Pathogen Informatics"/>
            <person name="Doyle S."/>
        </authorList>
    </citation>
    <scope>NUCLEOTIDE SEQUENCE [LARGE SCALE GENOMIC DNA]</scope>
    <source>
        <strain evidence="1 2">NCTC10975</strain>
    </source>
</reference>
<sequence length="68" mass="7930">MKRTRFGRASCNNRGRKKEDRVDIDISHEALVNGRLCEDGQWRQIVNIEDALRGGCDLFDLEQLKKRV</sequence>